<feature type="signal peptide" evidence="9">
    <location>
        <begin position="1"/>
        <end position="19"/>
    </location>
</feature>
<dbReference type="Pfam" id="PF23358">
    <property type="entry name" value="OST48_MD"/>
    <property type="match status" value="1"/>
</dbReference>
<keyword evidence="8 9" id="KW-0472">Membrane</keyword>
<evidence type="ECO:0000256" key="4">
    <source>
        <dbReference type="ARBA" id="ARBA00013350"/>
    </source>
</evidence>
<protein>
    <recommendedName>
        <fullName evidence="4 9">Dolichyl-diphosphooligosaccharide--protein glycosyltransferase 48 kDa subunit</fullName>
        <shortName evidence="9">Oligosaccharyl transferase 48 kDa subunit</shortName>
    </recommendedName>
</protein>
<evidence type="ECO:0000256" key="8">
    <source>
        <dbReference type="ARBA" id="ARBA00023136"/>
    </source>
</evidence>
<keyword evidence="7 9" id="KW-1133">Transmembrane helix</keyword>
<dbReference type="InterPro" id="IPR055459">
    <property type="entry name" value="OST48_MD"/>
</dbReference>
<dbReference type="PANTHER" id="PTHR10830:SF0">
    <property type="entry name" value="DOLICHYL-DIPHOSPHOOLIGOSACCHARIDE--PROTEIN GLYCOSYLTRANSFERASE 48 KDA SUBUNIT"/>
    <property type="match status" value="1"/>
</dbReference>
<name>A0A9X6NKF9_HYPEX</name>
<evidence type="ECO:0000256" key="7">
    <source>
        <dbReference type="ARBA" id="ARBA00022989"/>
    </source>
</evidence>
<evidence type="ECO:0000256" key="6">
    <source>
        <dbReference type="ARBA" id="ARBA00022824"/>
    </source>
</evidence>
<comment type="function">
    <text evidence="9">Subunit of the oligosaccharyl transferase (OST) complex that catalyzes the initial transfer of a defined glycan (Glc(3)Man(9)GlcNAc(2) in eukaryotes) from the lipid carrier dolichol-pyrophosphate to an asparagine residue within an Asn-X-Ser/Thr consensus motif in nascent polypeptide chains, the first step in protein N-glycosylation. N-glycosylation occurs cotranslationally and the complex associates with the Sec61 complex at the channel-forming translocon complex that mediates protein translocation across the endoplasmic reticulum (ER).</text>
</comment>
<dbReference type="InterPro" id="IPR055457">
    <property type="entry name" value="OST48_N"/>
</dbReference>
<feature type="transmembrane region" description="Helical" evidence="9">
    <location>
        <begin position="414"/>
        <end position="434"/>
    </location>
</feature>
<feature type="domain" description="OST48 middle" evidence="11">
    <location>
        <begin position="300"/>
        <end position="434"/>
    </location>
</feature>
<dbReference type="InterPro" id="IPR005013">
    <property type="entry name" value="DDOST_48_kDa_subunit"/>
</dbReference>
<evidence type="ECO:0000256" key="2">
    <source>
        <dbReference type="ARBA" id="ARBA00004922"/>
    </source>
</evidence>
<dbReference type="GO" id="GO:0008250">
    <property type="term" value="C:oligosaccharyltransferase complex"/>
    <property type="evidence" value="ECO:0007669"/>
    <property type="project" value="TreeGrafter"/>
</dbReference>
<evidence type="ECO:0000313" key="13">
    <source>
        <dbReference type="Proteomes" id="UP000192578"/>
    </source>
</evidence>
<evidence type="ECO:0000256" key="3">
    <source>
        <dbReference type="ARBA" id="ARBA00008743"/>
    </source>
</evidence>
<evidence type="ECO:0000256" key="5">
    <source>
        <dbReference type="ARBA" id="ARBA00022692"/>
    </source>
</evidence>
<dbReference type="Proteomes" id="UP000192578">
    <property type="component" value="Unassembled WGS sequence"/>
</dbReference>
<organism evidence="12 13">
    <name type="scientific">Hypsibius exemplaris</name>
    <name type="common">Freshwater tardigrade</name>
    <dbReference type="NCBI Taxonomy" id="2072580"/>
    <lineage>
        <taxon>Eukaryota</taxon>
        <taxon>Metazoa</taxon>
        <taxon>Ecdysozoa</taxon>
        <taxon>Tardigrada</taxon>
        <taxon>Eutardigrada</taxon>
        <taxon>Parachela</taxon>
        <taxon>Hypsibioidea</taxon>
        <taxon>Hypsibiidae</taxon>
        <taxon>Hypsibius</taxon>
    </lineage>
</organism>
<dbReference type="EMBL" id="MTYJ01000409">
    <property type="protein sequence ID" value="OWA54463.1"/>
    <property type="molecule type" value="Genomic_DNA"/>
</dbReference>
<comment type="subunit">
    <text evidence="9">Component of the oligosaccharyltransferase (OST) complex.</text>
</comment>
<dbReference type="Pfam" id="PF03345">
    <property type="entry name" value="OST48_N"/>
    <property type="match status" value="1"/>
</dbReference>
<keyword evidence="5 9" id="KW-0812">Transmembrane</keyword>
<proteinExistence type="inferred from homology"/>
<evidence type="ECO:0000259" key="10">
    <source>
        <dbReference type="Pfam" id="PF03345"/>
    </source>
</evidence>
<dbReference type="OrthoDB" id="29105at2759"/>
<feature type="chain" id="PRO_5041020648" description="Dolichyl-diphosphooligosaccharide--protein glycosyltransferase 48 kDa subunit" evidence="9">
    <location>
        <begin position="20"/>
        <end position="450"/>
    </location>
</feature>
<accession>A0A9X6NKF9</accession>
<dbReference type="AlphaFoldDB" id="A0A9X6NKF9"/>
<comment type="similarity">
    <text evidence="3 9">Belongs to the DDOST 48 kDa subunit family.</text>
</comment>
<reference evidence="13" key="1">
    <citation type="submission" date="2017-01" db="EMBL/GenBank/DDBJ databases">
        <title>Comparative genomics of anhydrobiosis in the tardigrade Hypsibius dujardini.</title>
        <authorList>
            <person name="Yoshida Y."/>
            <person name="Koutsovoulos G."/>
            <person name="Laetsch D."/>
            <person name="Stevens L."/>
            <person name="Kumar S."/>
            <person name="Horikawa D."/>
            <person name="Ishino K."/>
            <person name="Komine S."/>
            <person name="Tomita M."/>
            <person name="Blaxter M."/>
            <person name="Arakawa K."/>
        </authorList>
    </citation>
    <scope>NUCLEOTIDE SEQUENCE [LARGE SCALE GENOMIC DNA]</scope>
    <source>
        <strain evidence="13">Z151</strain>
    </source>
</reference>
<comment type="pathway">
    <text evidence="2 9">Protein modification; protein glycosylation.</text>
</comment>
<dbReference type="GO" id="GO:0018279">
    <property type="term" value="P:protein N-linked glycosylation via asparagine"/>
    <property type="evidence" value="ECO:0007669"/>
    <property type="project" value="UniProtKB-UniRule"/>
</dbReference>
<gene>
    <name evidence="12" type="ORF">BV898_18865</name>
</gene>
<evidence type="ECO:0000256" key="1">
    <source>
        <dbReference type="ARBA" id="ARBA00004115"/>
    </source>
</evidence>
<evidence type="ECO:0000259" key="11">
    <source>
        <dbReference type="Pfam" id="PF23358"/>
    </source>
</evidence>
<keyword evidence="9" id="KW-0732">Signal</keyword>
<sequence length="450" mass="49513">MANLWILIPLLALFAVVAAQVNATEKKVLVLLDNQNIKDSHSKYFKALTDNGFELDYKQADAASLTLFKYGDRLYSHVLIFAPSVEEFGGQVKVESLANFVDDGGNLLIAAGQNLGEAVRELTAEFGFELDEDLTRVVDHFNYDSKLDDGSHTALAADASLLLKAPTIVGASSSKNPLLFRGVALLPDKENPLILDVLRAPSTSYSYSPTRPISLFPAGVGRNIALIGALQARNNARVVVSGSLDFFSNAYFDAAVNGAISDDQKAATKSAKSGNEELALALSLWAFKRVGVLKFGKVEHHLVGEKNAPADYTIKENVEYSIEIFERKGDAWVPYGGQDVQLEFVRIDPFVRTKLVRKEGSKFVTTFVVPDVYGVFKFNVDHDRLGYTHLFSTTQISVRPFTHTQYERFIGSAYPYYLSALSMIVGAFVFVLTFNSFKDEEVAATGKKKD</sequence>
<dbReference type="PANTHER" id="PTHR10830">
    <property type="entry name" value="DOLICHYL-DIPHOSPHOOLIGOSACCHARIDE--PROTEIN GLYCOSYLTRANSFERASE 48 KDA SUBUNIT"/>
    <property type="match status" value="1"/>
</dbReference>
<keyword evidence="6 9" id="KW-0256">Endoplasmic reticulum</keyword>
<evidence type="ECO:0000256" key="9">
    <source>
        <dbReference type="RuleBase" id="RU361142"/>
    </source>
</evidence>
<feature type="domain" description="OST48 N-terminal" evidence="10">
    <location>
        <begin position="27"/>
        <end position="286"/>
    </location>
</feature>
<evidence type="ECO:0000313" key="12">
    <source>
        <dbReference type="EMBL" id="OWA54463.1"/>
    </source>
</evidence>
<comment type="caution">
    <text evidence="12">The sequence shown here is derived from an EMBL/GenBank/DDBJ whole genome shotgun (WGS) entry which is preliminary data.</text>
</comment>
<keyword evidence="13" id="KW-1185">Reference proteome</keyword>
<comment type="subcellular location">
    <subcellularLocation>
        <location evidence="1 9">Endoplasmic reticulum membrane</location>
        <topology evidence="1 9">Single-pass type I membrane protein</topology>
    </subcellularLocation>
</comment>